<dbReference type="InterPro" id="IPR008930">
    <property type="entry name" value="Terpenoid_cyclase/PrenylTrfase"/>
</dbReference>
<keyword evidence="3" id="KW-1185">Reference proteome</keyword>
<accession>A0A5N6BKL1</accession>
<sequence>MPRHARAAVGNPSRRVGVPRTADRLQHGLLRARGLLGRTLSVNDLAPQAAIDVTGAAQDLVLGLMSMPWGQVSPSVYETGRLVTLAPWLTGHGERVRWLIDTQRSDGGWGAPDGYGLVPSLSATEALLSVLRRGDDAGVDEETLREAAARGLRRLSRCLSGARMSLPDMPAIELIVPSLVTLINEHIEENGMSAALALPAGMSAAPLKAVRAWLASEAEIPQKLLHALEIAGDAANGAAVVHVTEIGTVGASPAASAAWLGDRGPSEPGHPVRWHLEAIVRRHGGPVPVGLPITVFERGWVLSWLARAGIPFDVPPEMLADLRAAIGPEGTPAGAGLPPDADTTSVALYALALLGVPYEPDSLWAFETPTHFCTWQGEEGSSVSVNAHVLDTFGQYVAVRPAESARYAPAIGKLSAWLLERQREDGSWDDRWHASPYYATVSCSLALHEFGGPGAVPAVRAAVEWVLDTQREDGSWGRWTGTAEETAYALQLLMFAGSGERVRDAAARGYAYLLRVADVAEGPPLWHDKDLYRPLAVVRAAVLAAIHLAQSRSLGVRPISQV</sequence>
<dbReference type="InterPro" id="IPR032696">
    <property type="entry name" value="SQ_cyclase_C"/>
</dbReference>
<organism evidence="2 3">
    <name type="scientific">Microbispora catharanthi</name>
    <dbReference type="NCBI Taxonomy" id="1712871"/>
    <lineage>
        <taxon>Bacteria</taxon>
        <taxon>Bacillati</taxon>
        <taxon>Actinomycetota</taxon>
        <taxon>Actinomycetes</taxon>
        <taxon>Streptosporangiales</taxon>
        <taxon>Streptosporangiaceae</taxon>
        <taxon>Microbispora</taxon>
    </lineage>
</organism>
<dbReference type="AlphaFoldDB" id="A0A5N6BKL1"/>
<dbReference type="GO" id="GO:0010333">
    <property type="term" value="F:terpene synthase activity"/>
    <property type="evidence" value="ECO:0007669"/>
    <property type="project" value="InterPro"/>
</dbReference>
<dbReference type="GO" id="GO:0000287">
    <property type="term" value="F:magnesium ion binding"/>
    <property type="evidence" value="ECO:0007669"/>
    <property type="project" value="TreeGrafter"/>
</dbReference>
<dbReference type="SUPFAM" id="SSF48239">
    <property type="entry name" value="Terpenoid cyclases/Protein prenyltransferases"/>
    <property type="match status" value="2"/>
</dbReference>
<dbReference type="EMBL" id="VDMA02000020">
    <property type="protein sequence ID" value="KAB8180790.1"/>
    <property type="molecule type" value="Genomic_DNA"/>
</dbReference>
<gene>
    <name evidence="2" type="ORF">FH610_031460</name>
</gene>
<protein>
    <recommendedName>
        <fullName evidence="1">Squalene cyclase C-terminal domain-containing protein</fullName>
    </recommendedName>
</protein>
<reference evidence="2 3" key="1">
    <citation type="submission" date="2019-10" db="EMBL/GenBank/DDBJ databases">
        <title>Nonomuraea sp. nov., isolated from Phyllanthus amarus.</title>
        <authorList>
            <person name="Klykleung N."/>
            <person name="Tanasupawat S."/>
        </authorList>
    </citation>
    <scope>NUCLEOTIDE SEQUENCE [LARGE SCALE GENOMIC DNA]</scope>
    <source>
        <strain evidence="2 3">CR1-09</strain>
    </source>
</reference>
<evidence type="ECO:0000259" key="1">
    <source>
        <dbReference type="Pfam" id="PF13243"/>
    </source>
</evidence>
<dbReference type="Gene3D" id="1.50.10.20">
    <property type="match status" value="1"/>
</dbReference>
<dbReference type="UniPathway" id="UPA00337"/>
<dbReference type="InterPro" id="IPR050148">
    <property type="entry name" value="Terpene_synthase-like"/>
</dbReference>
<name>A0A5N6BKL1_9ACTN</name>
<evidence type="ECO:0000313" key="3">
    <source>
        <dbReference type="Proteomes" id="UP000313066"/>
    </source>
</evidence>
<dbReference type="Proteomes" id="UP000313066">
    <property type="component" value="Unassembled WGS sequence"/>
</dbReference>
<proteinExistence type="predicted"/>
<evidence type="ECO:0000313" key="2">
    <source>
        <dbReference type="EMBL" id="KAB8180790.1"/>
    </source>
</evidence>
<feature type="domain" description="Squalene cyclase C-terminal" evidence="1">
    <location>
        <begin position="381"/>
        <end position="516"/>
    </location>
</feature>
<comment type="caution">
    <text evidence="2">The sequence shown here is derived from an EMBL/GenBank/DDBJ whole genome shotgun (WGS) entry which is preliminary data.</text>
</comment>
<dbReference type="PANTHER" id="PTHR31739">
    <property type="entry name" value="ENT-COPALYL DIPHOSPHATE SYNTHASE, CHLOROPLASTIC"/>
    <property type="match status" value="1"/>
</dbReference>
<dbReference type="PANTHER" id="PTHR31739:SF25">
    <property type="entry name" value="(E,E)-GERANYLLINALOOL SYNTHASE"/>
    <property type="match status" value="1"/>
</dbReference>
<dbReference type="Pfam" id="PF13243">
    <property type="entry name" value="SQHop_cyclase_C"/>
    <property type="match status" value="1"/>
</dbReference>
<dbReference type="Gene3D" id="1.50.10.160">
    <property type="match status" value="1"/>
</dbReference>
<dbReference type="GO" id="GO:0016102">
    <property type="term" value="P:diterpenoid biosynthetic process"/>
    <property type="evidence" value="ECO:0007669"/>
    <property type="project" value="TreeGrafter"/>
</dbReference>